<dbReference type="Proteomes" id="UP000254875">
    <property type="component" value="Unassembled WGS sequence"/>
</dbReference>
<dbReference type="AlphaFoldDB" id="A0A370N964"/>
<sequence length="119" mass="13133">MFPRQGRARCAGRDEKKLAGTSDQRGAGSMYAHISRIREPIWCDIGAQLDADPPGIVTLETRFRTSRIVPLHPTTAEKLQTYASGQTEVIVTSPFDWLRDVGIPVISVQITMVARLGLL</sequence>
<name>A0A370N964_9BURK</name>
<accession>A0A370N964</accession>
<reference evidence="3" key="1">
    <citation type="submission" date="2018-05" db="EMBL/GenBank/DDBJ databases">
        <authorList>
            <person name="Feng T."/>
        </authorList>
    </citation>
    <scope>NUCLEOTIDE SEQUENCE [LARGE SCALE GENOMIC DNA]</scope>
    <source>
        <strain evidence="3">S27</strain>
    </source>
</reference>
<evidence type="ECO:0000256" key="1">
    <source>
        <dbReference type="SAM" id="MobiDB-lite"/>
    </source>
</evidence>
<comment type="caution">
    <text evidence="2">The sequence shown here is derived from an EMBL/GenBank/DDBJ whole genome shotgun (WGS) entry which is preliminary data.</text>
</comment>
<gene>
    <name evidence="2" type="ORF">DLM46_14460</name>
</gene>
<proteinExistence type="predicted"/>
<protein>
    <submittedName>
        <fullName evidence="2">Uncharacterized protein</fullName>
    </submittedName>
</protein>
<feature type="region of interest" description="Disordered" evidence="1">
    <location>
        <begin position="1"/>
        <end position="27"/>
    </location>
</feature>
<keyword evidence="3" id="KW-1185">Reference proteome</keyword>
<dbReference type="EMBL" id="QHKS01000008">
    <property type="protein sequence ID" value="RDK02137.1"/>
    <property type="molecule type" value="Genomic_DNA"/>
</dbReference>
<organism evidence="2 3">
    <name type="scientific">Paraburkholderia lacunae</name>
    <dbReference type="NCBI Taxonomy" id="2211104"/>
    <lineage>
        <taxon>Bacteria</taxon>
        <taxon>Pseudomonadati</taxon>
        <taxon>Pseudomonadota</taxon>
        <taxon>Betaproteobacteria</taxon>
        <taxon>Burkholderiales</taxon>
        <taxon>Burkholderiaceae</taxon>
        <taxon>Paraburkholderia</taxon>
    </lineage>
</organism>
<evidence type="ECO:0000313" key="2">
    <source>
        <dbReference type="EMBL" id="RDK02137.1"/>
    </source>
</evidence>
<evidence type="ECO:0000313" key="3">
    <source>
        <dbReference type="Proteomes" id="UP000254875"/>
    </source>
</evidence>